<comment type="caution">
    <text evidence="3">The sequence shown here is derived from an EMBL/GenBank/DDBJ whole genome shotgun (WGS) entry which is preliminary data.</text>
</comment>
<keyword evidence="4" id="KW-1185">Reference proteome</keyword>
<dbReference type="GO" id="GO:0005737">
    <property type="term" value="C:cytoplasm"/>
    <property type="evidence" value="ECO:0007669"/>
    <property type="project" value="TreeGrafter"/>
</dbReference>
<gene>
    <name evidence="3" type="ORF">QYE76_042142</name>
</gene>
<dbReference type="GO" id="GO:0008408">
    <property type="term" value="F:3'-5' exonuclease activity"/>
    <property type="evidence" value="ECO:0007669"/>
    <property type="project" value="TreeGrafter"/>
</dbReference>
<dbReference type="SUPFAM" id="SSF53098">
    <property type="entry name" value="Ribonuclease H-like"/>
    <property type="match status" value="1"/>
</dbReference>
<evidence type="ECO:0000313" key="4">
    <source>
        <dbReference type="Proteomes" id="UP001231189"/>
    </source>
</evidence>
<sequence>MDNGSLFTLKTSVLPHGTTKVDVVYTNDPSVLESTLQMYEHKLREDMPRFVGLDLEYTSDQSRTAVVQLAMDQHVLVYHFYRSPDTQALREFLQHKRICFTTVDITGDSTRLAKDGITIPEHKWIDI</sequence>
<organism evidence="3 4">
    <name type="scientific">Lolium multiflorum</name>
    <name type="common">Italian ryegrass</name>
    <name type="synonym">Lolium perenne subsp. multiflorum</name>
    <dbReference type="NCBI Taxonomy" id="4521"/>
    <lineage>
        <taxon>Eukaryota</taxon>
        <taxon>Viridiplantae</taxon>
        <taxon>Streptophyta</taxon>
        <taxon>Embryophyta</taxon>
        <taxon>Tracheophyta</taxon>
        <taxon>Spermatophyta</taxon>
        <taxon>Magnoliopsida</taxon>
        <taxon>Liliopsida</taxon>
        <taxon>Poales</taxon>
        <taxon>Poaceae</taxon>
        <taxon>BOP clade</taxon>
        <taxon>Pooideae</taxon>
        <taxon>Poodae</taxon>
        <taxon>Poeae</taxon>
        <taxon>Poeae Chloroplast Group 2 (Poeae type)</taxon>
        <taxon>Loliodinae</taxon>
        <taxon>Loliinae</taxon>
        <taxon>Lolium</taxon>
    </lineage>
</organism>
<proteinExistence type="predicted"/>
<evidence type="ECO:0000313" key="3">
    <source>
        <dbReference type="EMBL" id="KAK1681294.1"/>
    </source>
</evidence>
<dbReference type="GO" id="GO:0005634">
    <property type="term" value="C:nucleus"/>
    <property type="evidence" value="ECO:0007669"/>
    <property type="project" value="TreeGrafter"/>
</dbReference>
<name>A0AAD8TEP3_LOLMU</name>
<dbReference type="InterPro" id="IPR051132">
    <property type="entry name" value="3-5_Exonuclease_domain"/>
</dbReference>
<dbReference type="GO" id="GO:0003676">
    <property type="term" value="F:nucleic acid binding"/>
    <property type="evidence" value="ECO:0007669"/>
    <property type="project" value="InterPro"/>
</dbReference>
<dbReference type="Proteomes" id="UP001231189">
    <property type="component" value="Unassembled WGS sequence"/>
</dbReference>
<keyword evidence="1" id="KW-0540">Nuclease</keyword>
<dbReference type="PANTHER" id="PTHR13620:SF75">
    <property type="entry name" value="UBIQUITIN-LIKE DOMAIN-CONTAINING PROTEIN"/>
    <property type="match status" value="1"/>
</dbReference>
<accession>A0AAD8TEP3</accession>
<protein>
    <recommendedName>
        <fullName evidence="5">3'-5' exonuclease domain-containing protein</fullName>
    </recommendedName>
</protein>
<evidence type="ECO:0000256" key="1">
    <source>
        <dbReference type="ARBA" id="ARBA00022722"/>
    </source>
</evidence>
<dbReference type="EMBL" id="JAUUTY010000002">
    <property type="protein sequence ID" value="KAK1681294.1"/>
    <property type="molecule type" value="Genomic_DNA"/>
</dbReference>
<dbReference type="AlphaFoldDB" id="A0AAD8TEP3"/>
<dbReference type="InterPro" id="IPR036397">
    <property type="entry name" value="RNaseH_sf"/>
</dbReference>
<keyword evidence="2" id="KW-0378">Hydrolase</keyword>
<dbReference type="Gene3D" id="3.30.420.10">
    <property type="entry name" value="Ribonuclease H-like superfamily/Ribonuclease H"/>
    <property type="match status" value="1"/>
</dbReference>
<dbReference type="PANTHER" id="PTHR13620">
    <property type="entry name" value="3-5 EXONUCLEASE"/>
    <property type="match status" value="1"/>
</dbReference>
<evidence type="ECO:0008006" key="5">
    <source>
        <dbReference type="Google" id="ProtNLM"/>
    </source>
</evidence>
<dbReference type="InterPro" id="IPR012337">
    <property type="entry name" value="RNaseH-like_sf"/>
</dbReference>
<reference evidence="3" key="1">
    <citation type="submission" date="2023-07" db="EMBL/GenBank/DDBJ databases">
        <title>A chromosome-level genome assembly of Lolium multiflorum.</title>
        <authorList>
            <person name="Chen Y."/>
            <person name="Copetti D."/>
            <person name="Kolliker R."/>
            <person name="Studer B."/>
        </authorList>
    </citation>
    <scope>NUCLEOTIDE SEQUENCE</scope>
    <source>
        <strain evidence="3">02402/16</strain>
        <tissue evidence="3">Leaf</tissue>
    </source>
</reference>
<evidence type="ECO:0000256" key="2">
    <source>
        <dbReference type="ARBA" id="ARBA00022801"/>
    </source>
</evidence>